<reference evidence="2 3" key="1">
    <citation type="submission" date="2019-02" db="EMBL/GenBank/DDBJ databases">
        <title>Pedobacter kyonggii whole genome sequence analysis.</title>
        <authorList>
            <person name="Dahal R.H."/>
        </authorList>
    </citation>
    <scope>NUCLEOTIDE SEQUENCE [LARGE SCALE GENOMIC DNA]</scope>
    <source>
        <strain evidence="2 3">K-4-11-1</strain>
    </source>
</reference>
<proteinExistence type="predicted"/>
<feature type="transmembrane region" description="Helical" evidence="1">
    <location>
        <begin position="36"/>
        <end position="54"/>
    </location>
</feature>
<accession>A0A4Q9H8P1</accession>
<keyword evidence="3" id="KW-1185">Reference proteome</keyword>
<evidence type="ECO:0000256" key="1">
    <source>
        <dbReference type="SAM" id="Phobius"/>
    </source>
</evidence>
<protein>
    <submittedName>
        <fullName evidence="2">Uncharacterized protein</fullName>
    </submittedName>
</protein>
<organism evidence="2 3">
    <name type="scientific">Pedobacter kyonggii</name>
    <dbReference type="NCBI Taxonomy" id="1926871"/>
    <lineage>
        <taxon>Bacteria</taxon>
        <taxon>Pseudomonadati</taxon>
        <taxon>Bacteroidota</taxon>
        <taxon>Sphingobacteriia</taxon>
        <taxon>Sphingobacteriales</taxon>
        <taxon>Sphingobacteriaceae</taxon>
        <taxon>Pedobacter</taxon>
    </lineage>
</organism>
<name>A0A4Q9H8P1_9SPHI</name>
<gene>
    <name evidence="2" type="ORF">EYS08_20055</name>
</gene>
<dbReference type="EMBL" id="SIXF01000026">
    <property type="protein sequence ID" value="TBO40244.1"/>
    <property type="molecule type" value="Genomic_DNA"/>
</dbReference>
<evidence type="ECO:0000313" key="3">
    <source>
        <dbReference type="Proteomes" id="UP000291819"/>
    </source>
</evidence>
<sequence length="132" mass="14713">MDNYSSLISLFLIGLICITLIDTLGAVASRKFNFKYTYLSILSFAVYMGIGYFLSNHFQLIIIFATNSLLGLYDSTIGLKLSIRLKANSENIDTVESNAKMVISMIIVAVFFGFIGYSVNGYLGPDHSRFKH</sequence>
<dbReference type="OrthoDB" id="1496185at2"/>
<comment type="caution">
    <text evidence="2">The sequence shown here is derived from an EMBL/GenBank/DDBJ whole genome shotgun (WGS) entry which is preliminary data.</text>
</comment>
<keyword evidence="1" id="KW-0812">Transmembrane</keyword>
<keyword evidence="1" id="KW-1133">Transmembrane helix</keyword>
<dbReference type="AlphaFoldDB" id="A0A4Q9H8P1"/>
<dbReference type="RefSeq" id="WP_131031781.1">
    <property type="nucleotide sequence ID" value="NZ_SIXF01000026.1"/>
</dbReference>
<keyword evidence="1" id="KW-0472">Membrane</keyword>
<dbReference type="Proteomes" id="UP000291819">
    <property type="component" value="Unassembled WGS sequence"/>
</dbReference>
<feature type="transmembrane region" description="Helical" evidence="1">
    <location>
        <begin position="6"/>
        <end position="24"/>
    </location>
</feature>
<feature type="transmembrane region" description="Helical" evidence="1">
    <location>
        <begin position="102"/>
        <end position="123"/>
    </location>
</feature>
<evidence type="ECO:0000313" key="2">
    <source>
        <dbReference type="EMBL" id="TBO40244.1"/>
    </source>
</evidence>